<dbReference type="Gramene" id="TuG1812G0700003662.01.T01">
    <property type="protein sequence ID" value="TuG1812G0700003662.01.T01.cds328533"/>
    <property type="gene ID" value="TuG1812G0700003662.01"/>
</dbReference>
<proteinExistence type="predicted"/>
<reference evidence="1" key="2">
    <citation type="submission" date="2018-03" db="EMBL/GenBank/DDBJ databases">
        <title>The Triticum urartu genome reveals the dynamic nature of wheat genome evolution.</title>
        <authorList>
            <person name="Ling H."/>
            <person name="Ma B."/>
            <person name="Shi X."/>
            <person name="Liu H."/>
            <person name="Dong L."/>
            <person name="Sun H."/>
            <person name="Cao Y."/>
            <person name="Gao Q."/>
            <person name="Zheng S."/>
            <person name="Li Y."/>
            <person name="Yu Y."/>
            <person name="Du H."/>
            <person name="Qi M."/>
            <person name="Li Y."/>
            <person name="Yu H."/>
            <person name="Cui Y."/>
            <person name="Wang N."/>
            <person name="Chen C."/>
            <person name="Wu H."/>
            <person name="Zhao Y."/>
            <person name="Zhang J."/>
            <person name="Li Y."/>
            <person name="Zhou W."/>
            <person name="Zhang B."/>
            <person name="Hu W."/>
            <person name="Eijk M."/>
            <person name="Tang J."/>
            <person name="Witsenboer H."/>
            <person name="Zhao S."/>
            <person name="Li Z."/>
            <person name="Zhang A."/>
            <person name="Wang D."/>
            <person name="Liang C."/>
        </authorList>
    </citation>
    <scope>NUCLEOTIDE SEQUENCE [LARGE SCALE GENOMIC DNA]</scope>
    <source>
        <strain evidence="1">cv. G1812</strain>
    </source>
</reference>
<protein>
    <submittedName>
        <fullName evidence="1">Uncharacterized protein</fullName>
    </submittedName>
</protein>
<dbReference type="Proteomes" id="UP000015106">
    <property type="component" value="Chromosome 7"/>
</dbReference>
<dbReference type="EnsemblPlants" id="TuG1812G0700003662.01.T01">
    <property type="protein sequence ID" value="TuG1812G0700003662.01.T01.cds328533"/>
    <property type="gene ID" value="TuG1812G0700003662.01"/>
</dbReference>
<evidence type="ECO:0000313" key="1">
    <source>
        <dbReference type="EnsemblPlants" id="TuG1812G0700003662.01.T01.cds328533"/>
    </source>
</evidence>
<organism evidence="1 2">
    <name type="scientific">Triticum urartu</name>
    <name type="common">Red wild einkorn</name>
    <name type="synonym">Crithodium urartu</name>
    <dbReference type="NCBI Taxonomy" id="4572"/>
    <lineage>
        <taxon>Eukaryota</taxon>
        <taxon>Viridiplantae</taxon>
        <taxon>Streptophyta</taxon>
        <taxon>Embryophyta</taxon>
        <taxon>Tracheophyta</taxon>
        <taxon>Spermatophyta</taxon>
        <taxon>Magnoliopsida</taxon>
        <taxon>Liliopsida</taxon>
        <taxon>Poales</taxon>
        <taxon>Poaceae</taxon>
        <taxon>BOP clade</taxon>
        <taxon>Pooideae</taxon>
        <taxon>Triticodae</taxon>
        <taxon>Triticeae</taxon>
        <taxon>Triticinae</taxon>
        <taxon>Triticum</taxon>
    </lineage>
</organism>
<dbReference type="AlphaFoldDB" id="A0A8R7R0P3"/>
<name>A0A8R7R0P3_TRIUA</name>
<reference evidence="2" key="1">
    <citation type="journal article" date="2013" name="Nature">
        <title>Draft genome of the wheat A-genome progenitor Triticum urartu.</title>
        <authorList>
            <person name="Ling H.Q."/>
            <person name="Zhao S."/>
            <person name="Liu D."/>
            <person name="Wang J."/>
            <person name="Sun H."/>
            <person name="Zhang C."/>
            <person name="Fan H."/>
            <person name="Li D."/>
            <person name="Dong L."/>
            <person name="Tao Y."/>
            <person name="Gao C."/>
            <person name="Wu H."/>
            <person name="Li Y."/>
            <person name="Cui Y."/>
            <person name="Guo X."/>
            <person name="Zheng S."/>
            <person name="Wang B."/>
            <person name="Yu K."/>
            <person name="Liang Q."/>
            <person name="Yang W."/>
            <person name="Lou X."/>
            <person name="Chen J."/>
            <person name="Feng M."/>
            <person name="Jian J."/>
            <person name="Zhang X."/>
            <person name="Luo G."/>
            <person name="Jiang Y."/>
            <person name="Liu J."/>
            <person name="Wang Z."/>
            <person name="Sha Y."/>
            <person name="Zhang B."/>
            <person name="Wu H."/>
            <person name="Tang D."/>
            <person name="Shen Q."/>
            <person name="Xue P."/>
            <person name="Zou S."/>
            <person name="Wang X."/>
            <person name="Liu X."/>
            <person name="Wang F."/>
            <person name="Yang Y."/>
            <person name="An X."/>
            <person name="Dong Z."/>
            <person name="Zhang K."/>
            <person name="Zhang X."/>
            <person name="Luo M.C."/>
            <person name="Dvorak J."/>
            <person name="Tong Y."/>
            <person name="Wang J."/>
            <person name="Yang H."/>
            <person name="Li Z."/>
            <person name="Wang D."/>
            <person name="Zhang A."/>
            <person name="Wang J."/>
        </authorList>
    </citation>
    <scope>NUCLEOTIDE SEQUENCE</scope>
    <source>
        <strain evidence="2">cv. G1812</strain>
    </source>
</reference>
<accession>A0A8R7R0P3</accession>
<keyword evidence="2" id="KW-1185">Reference proteome</keyword>
<reference evidence="1" key="3">
    <citation type="submission" date="2022-06" db="UniProtKB">
        <authorList>
            <consortium name="EnsemblPlants"/>
        </authorList>
    </citation>
    <scope>IDENTIFICATION</scope>
</reference>
<sequence length="56" mass="6055">MYMRHWGHPATTIGISTSASDDTHELAGESTDTSPLVVIWLMLGLLSGVKLARVQC</sequence>
<evidence type="ECO:0000313" key="2">
    <source>
        <dbReference type="Proteomes" id="UP000015106"/>
    </source>
</evidence>